<protein>
    <recommendedName>
        <fullName evidence="7">Cwf19-like C-terminal domain-containing protein</fullName>
    </recommendedName>
</protein>
<dbReference type="InterPro" id="IPR036265">
    <property type="entry name" value="HIT-like_sf"/>
</dbReference>
<feature type="compositionally biased region" description="Polar residues" evidence="2">
    <location>
        <begin position="371"/>
        <end position="384"/>
    </location>
</feature>
<dbReference type="EnsemblMetazoa" id="GBRI023801-RA">
    <property type="protein sequence ID" value="GBRI023801-PA"/>
    <property type="gene ID" value="GBRI023801"/>
</dbReference>
<name>A0A1A9WLC7_9MUSC</name>
<feature type="compositionally biased region" description="Basic and acidic residues" evidence="2">
    <location>
        <begin position="124"/>
        <end position="152"/>
    </location>
</feature>
<evidence type="ECO:0008006" key="7">
    <source>
        <dbReference type="Google" id="ProtNLM"/>
    </source>
</evidence>
<accession>A0A1A9WLC7</accession>
<dbReference type="GO" id="GO:0071014">
    <property type="term" value="C:post-mRNA release spliceosomal complex"/>
    <property type="evidence" value="ECO:0007669"/>
    <property type="project" value="TreeGrafter"/>
</dbReference>
<comment type="similarity">
    <text evidence="1">Belongs to the CWF19 family.</text>
</comment>
<dbReference type="PANTHER" id="PTHR12072:SF5">
    <property type="entry name" value="CWF19-LIKE PROTEIN 2"/>
    <property type="match status" value="1"/>
</dbReference>
<reference evidence="5" key="2">
    <citation type="submission" date="2020-05" db="UniProtKB">
        <authorList>
            <consortium name="EnsemblMetazoa"/>
        </authorList>
    </citation>
    <scope>IDENTIFICATION</scope>
    <source>
        <strain evidence="5">IAEA</strain>
    </source>
</reference>
<dbReference type="InterPro" id="IPR006768">
    <property type="entry name" value="Cwf19-like_C_dom-1"/>
</dbReference>
<dbReference type="SUPFAM" id="SSF54197">
    <property type="entry name" value="HIT-like"/>
    <property type="match status" value="1"/>
</dbReference>
<evidence type="ECO:0000259" key="3">
    <source>
        <dbReference type="Pfam" id="PF04676"/>
    </source>
</evidence>
<feature type="compositionally biased region" description="Polar residues" evidence="2">
    <location>
        <begin position="259"/>
        <end position="269"/>
    </location>
</feature>
<evidence type="ECO:0000313" key="5">
    <source>
        <dbReference type="EnsemblMetazoa" id="GBRI023801-PA"/>
    </source>
</evidence>
<organism evidence="5 6">
    <name type="scientific">Glossina brevipalpis</name>
    <dbReference type="NCBI Taxonomy" id="37001"/>
    <lineage>
        <taxon>Eukaryota</taxon>
        <taxon>Metazoa</taxon>
        <taxon>Ecdysozoa</taxon>
        <taxon>Arthropoda</taxon>
        <taxon>Hexapoda</taxon>
        <taxon>Insecta</taxon>
        <taxon>Pterygota</taxon>
        <taxon>Neoptera</taxon>
        <taxon>Endopterygota</taxon>
        <taxon>Diptera</taxon>
        <taxon>Brachycera</taxon>
        <taxon>Muscomorpha</taxon>
        <taxon>Hippoboscoidea</taxon>
        <taxon>Glossinidae</taxon>
        <taxon>Glossina</taxon>
    </lineage>
</organism>
<reference evidence="6" key="1">
    <citation type="submission" date="2014-03" db="EMBL/GenBank/DDBJ databases">
        <authorList>
            <person name="Aksoy S."/>
            <person name="Warren W."/>
            <person name="Wilson R.K."/>
        </authorList>
    </citation>
    <scope>NUCLEOTIDE SEQUENCE [LARGE SCALE GENOMIC DNA]</scope>
    <source>
        <strain evidence="6">IAEA</strain>
    </source>
</reference>
<dbReference type="Proteomes" id="UP000091820">
    <property type="component" value="Unassembled WGS sequence"/>
</dbReference>
<dbReference type="Pfam" id="PF04676">
    <property type="entry name" value="CwfJ_C_2"/>
    <property type="match status" value="1"/>
</dbReference>
<feature type="compositionally biased region" description="Basic residues" evidence="2">
    <location>
        <begin position="66"/>
        <end position="89"/>
    </location>
</feature>
<keyword evidence="6" id="KW-1185">Reference proteome</keyword>
<evidence type="ECO:0000259" key="4">
    <source>
        <dbReference type="Pfam" id="PF04677"/>
    </source>
</evidence>
<feature type="compositionally biased region" description="Basic and acidic residues" evidence="2">
    <location>
        <begin position="38"/>
        <end position="47"/>
    </location>
</feature>
<dbReference type="GO" id="GO:0000398">
    <property type="term" value="P:mRNA splicing, via spliceosome"/>
    <property type="evidence" value="ECO:0007669"/>
    <property type="project" value="TreeGrafter"/>
</dbReference>
<feature type="domain" description="Cwf19-like protein C-terminal" evidence="3">
    <location>
        <begin position="604"/>
        <end position="696"/>
    </location>
</feature>
<evidence type="ECO:0000256" key="1">
    <source>
        <dbReference type="ARBA" id="ARBA00006795"/>
    </source>
</evidence>
<evidence type="ECO:0000256" key="2">
    <source>
        <dbReference type="SAM" id="MobiDB-lite"/>
    </source>
</evidence>
<feature type="region of interest" description="Disordered" evidence="2">
    <location>
        <begin position="38"/>
        <end position="152"/>
    </location>
</feature>
<feature type="domain" description="Cwf19-like C-terminal" evidence="4">
    <location>
        <begin position="473"/>
        <end position="595"/>
    </location>
</feature>
<feature type="compositionally biased region" description="Basic and acidic residues" evidence="2">
    <location>
        <begin position="391"/>
        <end position="403"/>
    </location>
</feature>
<dbReference type="Gene3D" id="3.30.428.10">
    <property type="entry name" value="HIT-like"/>
    <property type="match status" value="1"/>
</dbReference>
<proteinExistence type="inferred from homology"/>
<dbReference type="InterPro" id="IPR040194">
    <property type="entry name" value="Cwf19-like"/>
</dbReference>
<dbReference type="AlphaFoldDB" id="A0A1A9WLC7"/>
<dbReference type="Pfam" id="PF04677">
    <property type="entry name" value="CwfJ_C_1"/>
    <property type="match status" value="1"/>
</dbReference>
<feature type="compositionally biased region" description="Basic and acidic residues" evidence="2">
    <location>
        <begin position="54"/>
        <end position="65"/>
    </location>
</feature>
<dbReference type="STRING" id="37001.A0A1A9WLC7"/>
<evidence type="ECO:0000313" key="6">
    <source>
        <dbReference type="Proteomes" id="UP000091820"/>
    </source>
</evidence>
<dbReference type="VEuPathDB" id="VectorBase:GBRI023801"/>
<dbReference type="PANTHER" id="PTHR12072">
    <property type="entry name" value="CWF19, CELL CYCLE CONTROL PROTEIN"/>
    <property type="match status" value="1"/>
</dbReference>
<feature type="region of interest" description="Disordered" evidence="2">
    <location>
        <begin position="371"/>
        <end position="403"/>
    </location>
</feature>
<feature type="region of interest" description="Disordered" evidence="2">
    <location>
        <begin position="205"/>
        <end position="276"/>
    </location>
</feature>
<feature type="compositionally biased region" description="Basic and acidic residues" evidence="2">
    <location>
        <begin position="212"/>
        <end position="221"/>
    </location>
</feature>
<dbReference type="InterPro" id="IPR006767">
    <property type="entry name" value="Cwf19-like_C_dom-2"/>
</dbReference>
<sequence>MSFTHFEGGTNKEHTRQQLIEARNEMLEDAKQKAIERGLHQELKGETNRILPSVDKKLQIRERENKKCKKRRNKNKKSKKTKRQSHKKSKSDTSSCEDSDNFESDSSVNYDEYDKKTKFKKTKKENDERSRSLDKAASRKETQSTEVEERTLQRDSWMTDSLLLKTYSKERIEKKFNETQKFEIYDPCKNIKELNPYWKATGTGLPTTFQKPKNDSGEAKVETTNNKDSFYKKENATSQGWRKKDAGEGSKSLSRKTSKTPNTGASSAISKIDNKEDNKMQHEVAFTKDILTDQQMNELGAKLIKAEIMGNTTLAEELKKKLEKARMNRLEIKERKKLDLNKADEYKKQPVRCQHILLTCTDVAGNSRPFPQNFSNSFDSYGNQQKRRKQPRNETHEKGQRMHYDADDDKYDIKEMFEKEKYTSSADNNMQFVNMASKHNSLHHDQEDIFTEKASQYDEQKAEKRVLQQSIREYQKLEKVLDNCDKCLNSAKMQKELLVAVGEKVYLALPWHVGLQMGHCVIVSNQHIACATQLDEDAWAEVQEFRKALTRMFDKQHKDVIFYEIANRLHRKPHLTIHCVPVDQKEGEMAPFYFKKAIEESEREWSVNKQLVTLREYSLRKCIPKGLPYLWVNFGIGNGFAHVIEEEDRFPNNFAQEIIGGLLEMESVKWRKLHKEQNIKQKVQMFANCWEKYDFTK</sequence>